<dbReference type="RefSeq" id="WP_105715504.1">
    <property type="nucleotide sequence ID" value="NZ_PVBQ01000002.1"/>
</dbReference>
<dbReference type="GO" id="GO:0009318">
    <property type="term" value="C:exodeoxyribonuclease VII complex"/>
    <property type="evidence" value="ECO:0007669"/>
    <property type="project" value="UniProtKB-UniRule"/>
</dbReference>
<protein>
    <recommendedName>
        <fullName evidence="6">Exodeoxyribonuclease VII small subunit</fullName>
        <ecNumber evidence="6">3.1.11.6</ecNumber>
    </recommendedName>
</protein>
<sequence length="83" mass="9340">MTENTYTYNDAFEELQVIVSEIESGQTNVDELTQKIRRASQLIAICRAKLTSSEEEVEKLLAKLAESTADSPDQEFTGSHEEE</sequence>
<gene>
    <name evidence="8" type="primary">xseB</name>
    <name evidence="8" type="ORF">C5745_03100</name>
</gene>
<dbReference type="GO" id="GO:0008855">
    <property type="term" value="F:exodeoxyribonuclease VII activity"/>
    <property type="evidence" value="ECO:0007669"/>
    <property type="project" value="UniProtKB-UniRule"/>
</dbReference>
<dbReference type="GO" id="GO:0006308">
    <property type="term" value="P:DNA catabolic process"/>
    <property type="evidence" value="ECO:0007669"/>
    <property type="project" value="UniProtKB-UniRule"/>
</dbReference>
<evidence type="ECO:0000256" key="3">
    <source>
        <dbReference type="ARBA" id="ARBA00022722"/>
    </source>
</evidence>
<dbReference type="AlphaFoldDB" id="A0A2S9J876"/>
<comment type="caution">
    <text evidence="8">The sequence shown here is derived from an EMBL/GenBank/DDBJ whole genome shotgun (WGS) entry which is preliminary data.</text>
</comment>
<keyword evidence="5" id="KW-0269">Exonuclease</keyword>
<dbReference type="SUPFAM" id="SSF116842">
    <property type="entry name" value="XseB-like"/>
    <property type="match status" value="1"/>
</dbReference>
<dbReference type="EC" id="3.1.11.6" evidence="6"/>
<feature type="coiled-coil region" evidence="7">
    <location>
        <begin position="22"/>
        <end position="70"/>
    </location>
</feature>
<evidence type="ECO:0000256" key="2">
    <source>
        <dbReference type="ARBA" id="ARBA00022490"/>
    </source>
</evidence>
<keyword evidence="3" id="KW-0540">Nuclease</keyword>
<keyword evidence="2" id="KW-0963">Cytoplasm</keyword>
<evidence type="ECO:0000256" key="6">
    <source>
        <dbReference type="NCBIfam" id="TIGR01280"/>
    </source>
</evidence>
<comment type="similarity">
    <text evidence="1">Belongs to the XseB family.</text>
</comment>
<dbReference type="Proteomes" id="UP000239711">
    <property type="component" value="Unassembled WGS sequence"/>
</dbReference>
<organism evidence="8 9">
    <name type="scientific">Sphingobacterium haloxyli</name>
    <dbReference type="NCBI Taxonomy" id="2100533"/>
    <lineage>
        <taxon>Bacteria</taxon>
        <taxon>Pseudomonadati</taxon>
        <taxon>Bacteroidota</taxon>
        <taxon>Sphingobacteriia</taxon>
        <taxon>Sphingobacteriales</taxon>
        <taxon>Sphingobacteriaceae</taxon>
        <taxon>Sphingobacterium</taxon>
    </lineage>
</organism>
<name>A0A2S9J876_9SPHI</name>
<reference evidence="8 9" key="1">
    <citation type="submission" date="2018-02" db="EMBL/GenBank/DDBJ databases">
        <title>The draft genome of Sphingobacterium sp. 5JN-11.</title>
        <authorList>
            <person name="Liu L."/>
            <person name="Li L."/>
            <person name="Liang L."/>
            <person name="Zhang X."/>
            <person name="Wang T."/>
        </authorList>
    </citation>
    <scope>NUCLEOTIDE SEQUENCE [LARGE SCALE GENOMIC DNA]</scope>
    <source>
        <strain evidence="8 9">5JN-11</strain>
    </source>
</reference>
<dbReference type="InterPro" id="IPR003761">
    <property type="entry name" value="Exonuc_VII_S"/>
</dbReference>
<dbReference type="Pfam" id="PF02609">
    <property type="entry name" value="Exonuc_VII_S"/>
    <property type="match status" value="1"/>
</dbReference>
<evidence type="ECO:0000313" key="8">
    <source>
        <dbReference type="EMBL" id="PRD48939.1"/>
    </source>
</evidence>
<keyword evidence="4" id="KW-0378">Hydrolase</keyword>
<dbReference type="Gene3D" id="1.10.287.1040">
    <property type="entry name" value="Exonuclease VII, small subunit"/>
    <property type="match status" value="1"/>
</dbReference>
<dbReference type="OrthoDB" id="9813898at2"/>
<dbReference type="NCBIfam" id="TIGR01280">
    <property type="entry name" value="xseB"/>
    <property type="match status" value="1"/>
</dbReference>
<dbReference type="EMBL" id="PVBQ01000002">
    <property type="protein sequence ID" value="PRD48939.1"/>
    <property type="molecule type" value="Genomic_DNA"/>
</dbReference>
<evidence type="ECO:0000256" key="7">
    <source>
        <dbReference type="SAM" id="Coils"/>
    </source>
</evidence>
<evidence type="ECO:0000256" key="5">
    <source>
        <dbReference type="ARBA" id="ARBA00022839"/>
    </source>
</evidence>
<proteinExistence type="inferred from homology"/>
<evidence type="ECO:0000256" key="4">
    <source>
        <dbReference type="ARBA" id="ARBA00022801"/>
    </source>
</evidence>
<keyword evidence="7" id="KW-0175">Coiled coil</keyword>
<evidence type="ECO:0000313" key="9">
    <source>
        <dbReference type="Proteomes" id="UP000239711"/>
    </source>
</evidence>
<dbReference type="InterPro" id="IPR037004">
    <property type="entry name" value="Exonuc_VII_ssu_sf"/>
</dbReference>
<evidence type="ECO:0000256" key="1">
    <source>
        <dbReference type="ARBA" id="ARBA00009998"/>
    </source>
</evidence>
<keyword evidence="9" id="KW-1185">Reference proteome</keyword>
<accession>A0A2S9J876</accession>